<keyword evidence="2 5" id="KW-0378">Hydrolase</keyword>
<dbReference type="RefSeq" id="XP_064695843.1">
    <property type="nucleotide sequence ID" value="XM_064836452.1"/>
</dbReference>
<feature type="short sequence motif" description="GXGXXG" evidence="5">
    <location>
        <begin position="260"/>
        <end position="265"/>
    </location>
</feature>
<evidence type="ECO:0000259" key="8">
    <source>
        <dbReference type="PROSITE" id="PS51635"/>
    </source>
</evidence>
<feature type="active site" description="Nucleophile" evidence="5">
    <location>
        <position position="289"/>
    </location>
</feature>
<name>A0AAE0WNF8_9PEZI</name>
<feature type="short sequence motif" description="GXSXG" evidence="5">
    <location>
        <begin position="287"/>
        <end position="291"/>
    </location>
</feature>
<sequence length="858" mass="94562">MLTVVSDEAHRTSTGLQPTYSHRLQPLRPTSAWRQRTPMFLQAERYHHRVKDGGGHGTPGKPANVVRRSQSLAALVQPVQSLVRSPFDTIGSIAGSLGQSAGLLQTPAERERNIALLRLQGAKTYEEWHAAATTLDELEGAEEWKAKDECEDYDVDFVKDRLASLQAAHQRGDVADLRWQCRTSLTRSLGEFGNVELYKHSRTGTKRLIEQYISTATTSIERIVLEAGEEYQGTKQAKDLCQEMKLIRQAFGRSALLLSGGGTFGMNHIGVVKALWEADLLPRIISGASAGSIVCAVLCTKRDHEIPQMLEDFCTGELDVFESEAEKSSPLKKLLKFVTKGIIYDIANLERVMTSLVGNMTFLDAYNKTQRILNICVSTADMNDAGKILNYVTSPDVVIWSAVSASCSVPGIYNPACLFERKSGSIDVTKLDDSASGYIDGSIDNDLPITRLAEQFNVNHFIVSQVNPHVIPFLIVDDNDKPADTQHASVCRPAPSWFNGVAGYAKGEALHRLHALTELGVMPNTLTKVRSILGQRYSGDITILPEISYIQFPNVLTNPSPEFMRHALINGERATWPKLSRIRNHLAVEMKLDWAVRRTMAASVFSPEQLEARTAQFGQAAVDRADRGRPRRSSRSSHNSIRSMIISRQRSRRRKRDMPEGRAAGNSVPTITTSGAGPSTMDYPSSTDEALSATSASPTPVTDNDYDSSDEDSETSLSPGSPHDGDQPATRQLFPSSSQPATPSMTYRSFLPGSPTSSQSLRPRPTNLTMTPTQEYKQTTPEAQYEQVIHGNESPLQLSRSQARPSSPAASEDSAEQRPETARKSRKSGLRINLFSNRRSENRSSSTGMRELLPPPKR</sequence>
<comment type="caution">
    <text evidence="5">Lacks conserved residue(s) required for the propagation of feature annotation.</text>
</comment>
<feature type="region of interest" description="Disordered" evidence="7">
    <location>
        <begin position="1"/>
        <end position="29"/>
    </location>
</feature>
<comment type="function">
    <text evidence="1">Probable lipid hydrolase.</text>
</comment>
<keyword evidence="4 5" id="KW-0443">Lipid metabolism</keyword>
<comment type="similarity">
    <text evidence="6">Belongs to the PLPL family.</text>
</comment>
<dbReference type="GO" id="GO:0004806">
    <property type="term" value="F:triacylglycerol lipase activity"/>
    <property type="evidence" value="ECO:0007669"/>
    <property type="project" value="InterPro"/>
</dbReference>
<evidence type="ECO:0000256" key="6">
    <source>
        <dbReference type="RuleBase" id="RU362055"/>
    </source>
</evidence>
<feature type="compositionally biased region" description="Polar residues" evidence="7">
    <location>
        <begin position="667"/>
        <end position="701"/>
    </location>
</feature>
<dbReference type="Proteomes" id="UP001274830">
    <property type="component" value="Unassembled WGS sequence"/>
</dbReference>
<comment type="subcellular location">
    <subcellularLocation>
        <location evidence="6">Membrane</location>
        <topology evidence="6">Single-pass membrane protein</topology>
    </subcellularLocation>
</comment>
<feature type="compositionally biased region" description="Polar residues" evidence="7">
    <location>
        <begin position="754"/>
        <end position="782"/>
    </location>
</feature>
<dbReference type="InterPro" id="IPR016035">
    <property type="entry name" value="Acyl_Trfase/lysoPLipase"/>
</dbReference>
<accession>A0AAE0WNF8</accession>
<dbReference type="GO" id="GO:0016042">
    <property type="term" value="P:lipid catabolic process"/>
    <property type="evidence" value="ECO:0007669"/>
    <property type="project" value="UniProtKB-UniRule"/>
</dbReference>
<evidence type="ECO:0000313" key="10">
    <source>
        <dbReference type="Proteomes" id="UP001274830"/>
    </source>
</evidence>
<dbReference type="PROSITE" id="PS51635">
    <property type="entry name" value="PNPLA"/>
    <property type="match status" value="1"/>
</dbReference>
<dbReference type="Pfam" id="PF01734">
    <property type="entry name" value="Patatin"/>
    <property type="match status" value="1"/>
</dbReference>
<evidence type="ECO:0000256" key="3">
    <source>
        <dbReference type="ARBA" id="ARBA00022963"/>
    </source>
</evidence>
<proteinExistence type="inferred from homology"/>
<reference evidence="9" key="1">
    <citation type="submission" date="2023-07" db="EMBL/GenBank/DDBJ databases">
        <title>Black Yeasts Isolated from many extreme environments.</title>
        <authorList>
            <person name="Coleine C."/>
            <person name="Stajich J.E."/>
            <person name="Selbmann L."/>
        </authorList>
    </citation>
    <scope>NUCLEOTIDE SEQUENCE</scope>
    <source>
        <strain evidence="9">CCFEE 5485</strain>
    </source>
</reference>
<dbReference type="SUPFAM" id="SSF52151">
    <property type="entry name" value="FabD/lysophospholipase-like"/>
    <property type="match status" value="1"/>
</dbReference>
<feature type="active site" description="Proton acceptor" evidence="5">
    <location>
        <position position="440"/>
    </location>
</feature>
<evidence type="ECO:0000256" key="4">
    <source>
        <dbReference type="ARBA" id="ARBA00023098"/>
    </source>
</evidence>
<feature type="compositionally biased region" description="Low complexity" evidence="7">
    <location>
        <begin position="796"/>
        <end position="812"/>
    </location>
</feature>
<gene>
    <name evidence="9" type="primary">TGL5</name>
    <name evidence="9" type="ORF">LTR78_005277</name>
</gene>
<dbReference type="EC" id="3.1.1.-" evidence="6"/>
<dbReference type="GO" id="GO:0006641">
    <property type="term" value="P:triglyceride metabolic process"/>
    <property type="evidence" value="ECO:0007669"/>
    <property type="project" value="UniProtKB-ARBA"/>
</dbReference>
<evidence type="ECO:0000256" key="2">
    <source>
        <dbReference type="ARBA" id="ARBA00022801"/>
    </source>
</evidence>
<feature type="compositionally biased region" description="Polar residues" evidence="7">
    <location>
        <begin position="729"/>
        <end position="747"/>
    </location>
</feature>
<keyword evidence="10" id="KW-1185">Reference proteome</keyword>
<dbReference type="GO" id="GO:0016020">
    <property type="term" value="C:membrane"/>
    <property type="evidence" value="ECO:0007669"/>
    <property type="project" value="UniProtKB-SubCell"/>
</dbReference>
<dbReference type="Gene3D" id="3.40.1090.10">
    <property type="entry name" value="Cytosolic phospholipase A2 catalytic domain"/>
    <property type="match status" value="2"/>
</dbReference>
<dbReference type="InterPro" id="IPR021771">
    <property type="entry name" value="Triacylglycerol_lipase_N"/>
</dbReference>
<organism evidence="9 10">
    <name type="scientific">Recurvomyces mirabilis</name>
    <dbReference type="NCBI Taxonomy" id="574656"/>
    <lineage>
        <taxon>Eukaryota</taxon>
        <taxon>Fungi</taxon>
        <taxon>Dikarya</taxon>
        <taxon>Ascomycota</taxon>
        <taxon>Pezizomycotina</taxon>
        <taxon>Dothideomycetes</taxon>
        <taxon>Dothideomycetidae</taxon>
        <taxon>Mycosphaerellales</taxon>
        <taxon>Teratosphaeriaceae</taxon>
        <taxon>Recurvomyces</taxon>
    </lineage>
</organism>
<evidence type="ECO:0000256" key="7">
    <source>
        <dbReference type="SAM" id="MobiDB-lite"/>
    </source>
</evidence>
<feature type="domain" description="PNPLA" evidence="8">
    <location>
        <begin position="256"/>
        <end position="453"/>
    </location>
</feature>
<comment type="caution">
    <text evidence="9">The sequence shown here is derived from an EMBL/GenBank/DDBJ whole genome shotgun (WGS) entry which is preliminary data.</text>
</comment>
<keyword evidence="3 5" id="KW-0442">Lipid degradation</keyword>
<dbReference type="EMBL" id="JAUTXT010000017">
    <property type="protein sequence ID" value="KAK3674933.1"/>
    <property type="molecule type" value="Genomic_DNA"/>
</dbReference>
<protein>
    <recommendedName>
        <fullName evidence="6">Patatin-like phospholipase domain-containing protein</fullName>
        <ecNumber evidence="6">3.1.1.-</ecNumber>
    </recommendedName>
</protein>
<feature type="region of interest" description="Disordered" evidence="7">
    <location>
        <begin position="616"/>
        <end position="858"/>
    </location>
</feature>
<dbReference type="GeneID" id="89960987"/>
<dbReference type="PANTHER" id="PTHR14226:SF10">
    <property type="entry name" value="TRIACYLGLYCEROL LIPASE 4-RELATED"/>
    <property type="match status" value="1"/>
</dbReference>
<feature type="compositionally biased region" description="Polar residues" evidence="7">
    <location>
        <begin position="12"/>
        <end position="22"/>
    </location>
</feature>
<evidence type="ECO:0000256" key="5">
    <source>
        <dbReference type="PROSITE-ProRule" id="PRU01161"/>
    </source>
</evidence>
<feature type="compositionally biased region" description="Acidic residues" evidence="7">
    <location>
        <begin position="704"/>
        <end position="714"/>
    </location>
</feature>
<dbReference type="InterPro" id="IPR050301">
    <property type="entry name" value="NTE"/>
</dbReference>
<dbReference type="InterPro" id="IPR002641">
    <property type="entry name" value="PNPLA_dom"/>
</dbReference>
<evidence type="ECO:0000313" key="9">
    <source>
        <dbReference type="EMBL" id="KAK3674933.1"/>
    </source>
</evidence>
<dbReference type="Pfam" id="PF11815">
    <property type="entry name" value="DUF3336"/>
    <property type="match status" value="1"/>
</dbReference>
<dbReference type="PANTHER" id="PTHR14226">
    <property type="entry name" value="NEUROPATHY TARGET ESTERASE/SWISS CHEESE D.MELANOGASTER"/>
    <property type="match status" value="1"/>
</dbReference>
<evidence type="ECO:0000256" key="1">
    <source>
        <dbReference type="ARBA" id="ARBA00002682"/>
    </source>
</evidence>
<feature type="compositionally biased region" description="Low complexity" evidence="7">
    <location>
        <begin position="636"/>
        <end position="648"/>
    </location>
</feature>
<dbReference type="AlphaFoldDB" id="A0AAE0WNF8"/>
<comment type="function">
    <text evidence="6">Lipid hydrolase.</text>
</comment>